<comment type="function">
    <text evidence="7 8">Cell wall formation. Catalyzes the addition of glutamate to the nucleotide precursor UDP-N-acetylmuramoyl-L-alanine (UMA).</text>
</comment>
<evidence type="ECO:0000256" key="6">
    <source>
        <dbReference type="ARBA" id="ARBA00022840"/>
    </source>
</evidence>
<dbReference type="InterPro" id="IPR013221">
    <property type="entry name" value="Mur_ligase_cen"/>
</dbReference>
<dbReference type="PANTHER" id="PTHR43692:SF1">
    <property type="entry name" value="UDP-N-ACETYLMURAMOYLALANINE--D-GLUTAMATE LIGASE"/>
    <property type="match status" value="1"/>
</dbReference>
<evidence type="ECO:0000256" key="3">
    <source>
        <dbReference type="ARBA" id="ARBA00022490"/>
    </source>
</evidence>
<comment type="subcellular location">
    <subcellularLocation>
        <location evidence="1 7 8">Cytoplasm</location>
    </subcellularLocation>
</comment>
<dbReference type="GO" id="GO:0051301">
    <property type="term" value="P:cell division"/>
    <property type="evidence" value="ECO:0007669"/>
    <property type="project" value="UniProtKB-KW"/>
</dbReference>
<comment type="similarity">
    <text evidence="7">Belongs to the MurCDEF family.</text>
</comment>
<feature type="binding site" evidence="7">
    <location>
        <begin position="134"/>
        <end position="140"/>
    </location>
    <ligand>
        <name>ATP</name>
        <dbReference type="ChEBI" id="CHEBI:30616"/>
    </ligand>
</feature>
<dbReference type="EC" id="6.3.2.9" evidence="7 8"/>
<evidence type="ECO:0000259" key="10">
    <source>
        <dbReference type="Pfam" id="PF08245"/>
    </source>
</evidence>
<keyword evidence="7 8" id="KW-0573">Peptidoglycan synthesis</keyword>
<keyword evidence="7 8" id="KW-0133">Cell shape</keyword>
<evidence type="ECO:0000256" key="7">
    <source>
        <dbReference type="HAMAP-Rule" id="MF_00639"/>
    </source>
</evidence>
<dbReference type="GO" id="GO:0071555">
    <property type="term" value="P:cell wall organization"/>
    <property type="evidence" value="ECO:0007669"/>
    <property type="project" value="UniProtKB-KW"/>
</dbReference>
<dbReference type="UniPathway" id="UPA00219"/>
<gene>
    <name evidence="7" type="primary">murD</name>
    <name evidence="11" type="ORF">D1781_08850</name>
</gene>
<evidence type="ECO:0000256" key="8">
    <source>
        <dbReference type="RuleBase" id="RU003664"/>
    </source>
</evidence>
<dbReference type="Pfam" id="PF02875">
    <property type="entry name" value="Mur_ligase_C"/>
    <property type="match status" value="1"/>
</dbReference>
<evidence type="ECO:0000256" key="2">
    <source>
        <dbReference type="ARBA" id="ARBA00004752"/>
    </source>
</evidence>
<evidence type="ECO:0000313" key="12">
    <source>
        <dbReference type="Proteomes" id="UP000265742"/>
    </source>
</evidence>
<dbReference type="GO" id="GO:0008764">
    <property type="term" value="F:UDP-N-acetylmuramoylalanine-D-glutamate ligase activity"/>
    <property type="evidence" value="ECO:0007669"/>
    <property type="project" value="UniProtKB-UniRule"/>
</dbReference>
<dbReference type="Pfam" id="PF08245">
    <property type="entry name" value="Mur_ligase_M"/>
    <property type="match status" value="1"/>
</dbReference>
<keyword evidence="4 7" id="KW-0436">Ligase</keyword>
<evidence type="ECO:0000256" key="4">
    <source>
        <dbReference type="ARBA" id="ARBA00022598"/>
    </source>
</evidence>
<comment type="pathway">
    <text evidence="2 7 8">Cell wall biogenesis; peptidoglycan biosynthesis.</text>
</comment>
<dbReference type="SUPFAM" id="SSF53244">
    <property type="entry name" value="MurD-like peptide ligases, peptide-binding domain"/>
    <property type="match status" value="1"/>
</dbReference>
<dbReference type="GO" id="GO:0005737">
    <property type="term" value="C:cytoplasm"/>
    <property type="evidence" value="ECO:0007669"/>
    <property type="project" value="UniProtKB-SubCell"/>
</dbReference>
<protein>
    <recommendedName>
        <fullName evidence="7 8">UDP-N-acetylmuramoylalanine--D-glutamate ligase</fullName>
        <ecNumber evidence="7 8">6.3.2.9</ecNumber>
    </recommendedName>
    <alternativeName>
        <fullName evidence="7">D-glutamic acid-adding enzyme</fullName>
    </alternativeName>
    <alternativeName>
        <fullName evidence="7">UDP-N-acetylmuramoyl-L-alanyl-D-glutamate synthetase</fullName>
    </alternativeName>
</protein>
<dbReference type="Gene3D" id="3.40.1190.10">
    <property type="entry name" value="Mur-like, catalytic domain"/>
    <property type="match status" value="1"/>
</dbReference>
<dbReference type="Gene3D" id="3.90.190.20">
    <property type="entry name" value="Mur ligase, C-terminal domain"/>
    <property type="match status" value="1"/>
</dbReference>
<dbReference type="AlphaFoldDB" id="A0A3A1TVV3"/>
<evidence type="ECO:0000256" key="1">
    <source>
        <dbReference type="ARBA" id="ARBA00004496"/>
    </source>
</evidence>
<keyword evidence="7 8" id="KW-0961">Cell wall biogenesis/degradation</keyword>
<comment type="catalytic activity">
    <reaction evidence="7 8">
        <text>UDP-N-acetyl-alpha-D-muramoyl-L-alanine + D-glutamate + ATP = UDP-N-acetyl-alpha-D-muramoyl-L-alanyl-D-glutamate + ADP + phosphate + H(+)</text>
        <dbReference type="Rhea" id="RHEA:16429"/>
        <dbReference type="ChEBI" id="CHEBI:15378"/>
        <dbReference type="ChEBI" id="CHEBI:29986"/>
        <dbReference type="ChEBI" id="CHEBI:30616"/>
        <dbReference type="ChEBI" id="CHEBI:43474"/>
        <dbReference type="ChEBI" id="CHEBI:83898"/>
        <dbReference type="ChEBI" id="CHEBI:83900"/>
        <dbReference type="ChEBI" id="CHEBI:456216"/>
        <dbReference type="EC" id="6.3.2.9"/>
    </reaction>
</comment>
<keyword evidence="7 8" id="KW-0131">Cell cycle</keyword>
<sequence>MTADLPRLTSWHAPEWRGLKVGVLGAAVVGFAAADTLVELGCEVLVVADRATEERTTLLDVIGATLRLGDAAAQREALVAFEPDLVVVSPGFHPDVPALTWAAEAGVPVLGDVELAWRLRDKTGEPAEWITITGTNGKTTTTQLTTAMLVQDGRRARACGNIGSPVLDAIREPDGWDVLVVELSSYQLHWMEQVSPAASVVLNIADDHLDWHGSAEAYRAAKGRVYERTRLACVYNVEDPVTEQLVRDADVVEGCRAIGFTRGVPRVSEVGIVEDVLVDRAFLEQRRSSALELTTLTALDEAGLSAPHVVADVLAAAALARALDVDPRSIRDALAAFRLDAHRIEPVAEADGVRWVDDSKATNPHAAAASLGAFERVVWIAGGLTKGVDVAPLVEAAAGRLGGVVVIGRDPSAFEEALGRHAPGVPVAVVPDVDTDRVMPLAVEAARSLAAPGDVVLLAPAAASMDQFTDYADRGHRFAAAVREALDGSGDAAGTE</sequence>
<name>A0A3A1TVV3_9MICO</name>
<dbReference type="SUPFAM" id="SSF51984">
    <property type="entry name" value="MurCD N-terminal domain"/>
    <property type="match status" value="1"/>
</dbReference>
<feature type="domain" description="Mur ligase central" evidence="10">
    <location>
        <begin position="132"/>
        <end position="251"/>
    </location>
</feature>
<reference evidence="12" key="1">
    <citation type="submission" date="2018-09" db="EMBL/GenBank/DDBJ databases">
        <authorList>
            <person name="Kim I."/>
        </authorList>
    </citation>
    <scope>NUCLEOTIDE SEQUENCE [LARGE SCALE GENOMIC DNA]</scope>
    <source>
        <strain evidence="12">DD4a</strain>
    </source>
</reference>
<evidence type="ECO:0000259" key="9">
    <source>
        <dbReference type="Pfam" id="PF02875"/>
    </source>
</evidence>
<dbReference type="InterPro" id="IPR005762">
    <property type="entry name" value="MurD"/>
</dbReference>
<dbReference type="Proteomes" id="UP000265742">
    <property type="component" value="Unassembled WGS sequence"/>
</dbReference>
<dbReference type="InterPro" id="IPR036565">
    <property type="entry name" value="Mur-like_cat_sf"/>
</dbReference>
<dbReference type="EMBL" id="QXTG01000002">
    <property type="protein sequence ID" value="RIX27661.1"/>
    <property type="molecule type" value="Genomic_DNA"/>
</dbReference>
<dbReference type="GO" id="GO:0005524">
    <property type="term" value="F:ATP binding"/>
    <property type="evidence" value="ECO:0007669"/>
    <property type="project" value="UniProtKB-UniRule"/>
</dbReference>
<dbReference type="NCBIfam" id="TIGR01087">
    <property type="entry name" value="murD"/>
    <property type="match status" value="1"/>
</dbReference>
<feature type="domain" description="Mur ligase C-terminal" evidence="9">
    <location>
        <begin position="342"/>
        <end position="461"/>
    </location>
</feature>
<comment type="caution">
    <text evidence="11">The sequence shown here is derived from an EMBL/GenBank/DDBJ whole genome shotgun (WGS) entry which is preliminary data.</text>
</comment>
<dbReference type="InterPro" id="IPR004101">
    <property type="entry name" value="Mur_ligase_C"/>
</dbReference>
<dbReference type="PANTHER" id="PTHR43692">
    <property type="entry name" value="UDP-N-ACETYLMURAMOYLALANINE--D-GLUTAMATE LIGASE"/>
    <property type="match status" value="1"/>
</dbReference>
<dbReference type="SUPFAM" id="SSF53623">
    <property type="entry name" value="MurD-like peptide ligases, catalytic domain"/>
    <property type="match status" value="1"/>
</dbReference>
<evidence type="ECO:0000256" key="5">
    <source>
        <dbReference type="ARBA" id="ARBA00022741"/>
    </source>
</evidence>
<evidence type="ECO:0000313" key="11">
    <source>
        <dbReference type="EMBL" id="RIX27661.1"/>
    </source>
</evidence>
<keyword evidence="6 7" id="KW-0067">ATP-binding</keyword>
<dbReference type="GO" id="GO:0009252">
    <property type="term" value="P:peptidoglycan biosynthetic process"/>
    <property type="evidence" value="ECO:0007669"/>
    <property type="project" value="UniProtKB-UniRule"/>
</dbReference>
<dbReference type="InterPro" id="IPR036615">
    <property type="entry name" value="Mur_ligase_C_dom_sf"/>
</dbReference>
<keyword evidence="3 7" id="KW-0963">Cytoplasm</keyword>
<dbReference type="HAMAP" id="MF_00639">
    <property type="entry name" value="MurD"/>
    <property type="match status" value="1"/>
</dbReference>
<keyword evidence="12" id="KW-1185">Reference proteome</keyword>
<dbReference type="GO" id="GO:0008360">
    <property type="term" value="P:regulation of cell shape"/>
    <property type="evidence" value="ECO:0007669"/>
    <property type="project" value="UniProtKB-KW"/>
</dbReference>
<dbReference type="RefSeq" id="WP_119481970.1">
    <property type="nucleotide sequence ID" value="NZ_QXTG01000002.1"/>
</dbReference>
<keyword evidence="7 8" id="KW-0132">Cell division</keyword>
<proteinExistence type="inferred from homology"/>
<dbReference type="Gene3D" id="3.40.50.720">
    <property type="entry name" value="NAD(P)-binding Rossmann-like Domain"/>
    <property type="match status" value="1"/>
</dbReference>
<dbReference type="OrthoDB" id="9809796at2"/>
<organism evidence="11 12">
    <name type="scientific">Amnibacterium setariae</name>
    <dbReference type="NCBI Taxonomy" id="2306585"/>
    <lineage>
        <taxon>Bacteria</taxon>
        <taxon>Bacillati</taxon>
        <taxon>Actinomycetota</taxon>
        <taxon>Actinomycetes</taxon>
        <taxon>Micrococcales</taxon>
        <taxon>Microbacteriaceae</taxon>
        <taxon>Amnibacterium</taxon>
    </lineage>
</organism>
<keyword evidence="5 7" id="KW-0547">Nucleotide-binding</keyword>
<accession>A0A3A1TVV3</accession>